<dbReference type="InterPro" id="IPR036291">
    <property type="entry name" value="NAD(P)-bd_dom_sf"/>
</dbReference>
<dbReference type="Proteomes" id="UP000244081">
    <property type="component" value="Unassembled WGS sequence"/>
</dbReference>
<feature type="binding site" evidence="5">
    <location>
        <begin position="192"/>
        <end position="197"/>
    </location>
    <ligand>
        <name>NAD(+)</name>
        <dbReference type="ChEBI" id="CHEBI:57540"/>
    </ligand>
</feature>
<evidence type="ECO:0000256" key="6">
    <source>
        <dbReference type="RuleBase" id="RU004417"/>
    </source>
</evidence>
<dbReference type="GO" id="GO:0016639">
    <property type="term" value="F:oxidoreductase activity, acting on the CH-NH2 group of donors, NAD or NADP as acceptor"/>
    <property type="evidence" value="ECO:0007669"/>
    <property type="project" value="InterPro"/>
</dbReference>
<dbReference type="SUPFAM" id="SSF53223">
    <property type="entry name" value="Aminoacid dehydrogenase-like, N-terminal domain"/>
    <property type="match status" value="1"/>
</dbReference>
<comment type="caution">
    <text evidence="8">The sequence shown here is derived from an EMBL/GenBank/DDBJ whole genome shotgun (WGS) entry which is preliminary data.</text>
</comment>
<dbReference type="InterPro" id="IPR006095">
    <property type="entry name" value="Glu/Leu/Phe/Val/Trp_DH"/>
</dbReference>
<evidence type="ECO:0000256" key="2">
    <source>
        <dbReference type="ARBA" id="ARBA00023002"/>
    </source>
</evidence>
<dbReference type="SMART" id="SM00839">
    <property type="entry name" value="ELFV_dehydrog"/>
    <property type="match status" value="1"/>
</dbReference>
<evidence type="ECO:0000259" key="7">
    <source>
        <dbReference type="SMART" id="SM00839"/>
    </source>
</evidence>
<organism evidence="8 9">
    <name type="scientific">Breoghania corrubedonensis</name>
    <dbReference type="NCBI Taxonomy" id="665038"/>
    <lineage>
        <taxon>Bacteria</taxon>
        <taxon>Pseudomonadati</taxon>
        <taxon>Pseudomonadota</taxon>
        <taxon>Alphaproteobacteria</taxon>
        <taxon>Hyphomicrobiales</taxon>
        <taxon>Stappiaceae</taxon>
        <taxon>Breoghania</taxon>
    </lineage>
</organism>
<dbReference type="PRINTS" id="PR00082">
    <property type="entry name" value="GLFDHDRGNASE"/>
</dbReference>
<dbReference type="OrthoDB" id="9803297at2"/>
<dbReference type="InterPro" id="IPR006096">
    <property type="entry name" value="Glu/Leu/Phe/Val/Trp_DH_C"/>
</dbReference>
<dbReference type="PANTHER" id="PTHR42722:SF1">
    <property type="entry name" value="VALINE DEHYDROGENASE"/>
    <property type="match status" value="1"/>
</dbReference>
<dbReference type="InterPro" id="IPR016211">
    <property type="entry name" value="Glu/Phe/Leu/Val/Trp_DH_bac/arc"/>
</dbReference>
<feature type="domain" description="Glutamate/phenylalanine/leucine/valine/L-tryptophan dehydrogenase C-terminal" evidence="7">
    <location>
        <begin position="156"/>
        <end position="358"/>
    </location>
</feature>
<dbReference type="SUPFAM" id="SSF51735">
    <property type="entry name" value="NAD(P)-binding Rossmann-fold domains"/>
    <property type="match status" value="1"/>
</dbReference>
<feature type="active site" description="Proton donor/acceptor" evidence="4">
    <location>
        <position position="94"/>
    </location>
</feature>
<dbReference type="Gene3D" id="3.40.50.720">
    <property type="entry name" value="NAD(P)-binding Rossmann-like Domain"/>
    <property type="match status" value="1"/>
</dbReference>
<dbReference type="RefSeq" id="WP_107988738.1">
    <property type="nucleotide sequence ID" value="NZ_QAYG01000001.1"/>
</dbReference>
<gene>
    <name evidence="8" type="ORF">C8N35_1011336</name>
</gene>
<accession>A0A2T5VHQ0</accession>
<proteinExistence type="inferred from homology"/>
<dbReference type="GO" id="GO:0000166">
    <property type="term" value="F:nucleotide binding"/>
    <property type="evidence" value="ECO:0007669"/>
    <property type="project" value="UniProtKB-KW"/>
</dbReference>
<dbReference type="PIRSF" id="PIRSF000188">
    <property type="entry name" value="Phe_leu_dh"/>
    <property type="match status" value="1"/>
</dbReference>
<sequence length="359" mass="37931">MNISTPHRVGEDDPIDVFDHPEFRGHEQIVFGHDAASGLKTIIAIHDTRLGPAAGGCRMWRYESGDAALTDALRLSRGMTYKNALAGLDFGGGKAVIIADAQKDKTEALLEAFGTQVERLAGRYRTAEDVGISTADMDVVARRTAFALGTAKTGLGDPSPYTALGVFEGIKAAVRFRLKHDDLSGLTVSVQGLGNVGFGVARYLYEAGARLVVSDINDRSVARAIETFSARPVDPNAAHKTDADIFCPCALGAGLNSVTIPEIRAGIVAGAANNQLASDQDGKRLLDAGILYAPDYAINAGGIISIALAGPGDKDTLVREKTIAIGQTLTRIFERAQTENLPTQTIADKLAQERLSSAV</sequence>
<dbReference type="GO" id="GO:0006520">
    <property type="term" value="P:amino acid metabolic process"/>
    <property type="evidence" value="ECO:0007669"/>
    <property type="project" value="InterPro"/>
</dbReference>
<reference evidence="8 9" key="1">
    <citation type="submission" date="2018-04" db="EMBL/GenBank/DDBJ databases">
        <title>Genomic Encyclopedia of Archaeal and Bacterial Type Strains, Phase II (KMG-II): from individual species to whole genera.</title>
        <authorList>
            <person name="Goeker M."/>
        </authorList>
    </citation>
    <scope>NUCLEOTIDE SEQUENCE [LARGE SCALE GENOMIC DNA]</scope>
    <source>
        <strain evidence="8 9">DSM 23382</strain>
    </source>
</reference>
<comment type="similarity">
    <text evidence="1 6">Belongs to the Glu/Leu/Phe/Val dehydrogenases family.</text>
</comment>
<dbReference type="PANTHER" id="PTHR42722">
    <property type="entry name" value="LEUCINE DEHYDROGENASE"/>
    <property type="match status" value="1"/>
</dbReference>
<evidence type="ECO:0000256" key="5">
    <source>
        <dbReference type="PIRSR" id="PIRSR000188-2"/>
    </source>
</evidence>
<keyword evidence="9" id="KW-1185">Reference proteome</keyword>
<evidence type="ECO:0000313" key="9">
    <source>
        <dbReference type="Proteomes" id="UP000244081"/>
    </source>
</evidence>
<keyword evidence="2 6" id="KW-0560">Oxidoreductase</keyword>
<keyword evidence="3 5" id="KW-0520">NAD</keyword>
<keyword evidence="5" id="KW-0547">Nucleotide-binding</keyword>
<dbReference type="InterPro" id="IPR006097">
    <property type="entry name" value="Glu/Leu/Phe/Val/Trp_DH_dimer"/>
</dbReference>
<dbReference type="Pfam" id="PF00208">
    <property type="entry name" value="ELFV_dehydrog"/>
    <property type="match status" value="1"/>
</dbReference>
<evidence type="ECO:0000256" key="3">
    <source>
        <dbReference type="ARBA" id="ARBA00023027"/>
    </source>
</evidence>
<evidence type="ECO:0000256" key="1">
    <source>
        <dbReference type="ARBA" id="ARBA00006382"/>
    </source>
</evidence>
<evidence type="ECO:0000313" key="8">
    <source>
        <dbReference type="EMBL" id="PTW63285.1"/>
    </source>
</evidence>
<dbReference type="EMBL" id="QAYG01000001">
    <property type="protein sequence ID" value="PTW63285.1"/>
    <property type="molecule type" value="Genomic_DNA"/>
</dbReference>
<dbReference type="CDD" id="cd01075">
    <property type="entry name" value="NAD_bind_Leu_Phe_Val_DH"/>
    <property type="match status" value="1"/>
</dbReference>
<name>A0A2T5VHQ0_9HYPH</name>
<evidence type="ECO:0000256" key="4">
    <source>
        <dbReference type="PIRSR" id="PIRSR000188-1"/>
    </source>
</evidence>
<protein>
    <submittedName>
        <fullName evidence="8">Leucine dehydrogenase</fullName>
    </submittedName>
</protein>
<dbReference type="FunFam" id="3.40.50.10860:FF:000010">
    <property type="entry name" value="Leucine dehydrogenase"/>
    <property type="match status" value="1"/>
</dbReference>
<dbReference type="Pfam" id="PF02812">
    <property type="entry name" value="ELFV_dehydrog_N"/>
    <property type="match status" value="1"/>
</dbReference>
<dbReference type="AlphaFoldDB" id="A0A2T5VHQ0"/>
<dbReference type="InterPro" id="IPR046346">
    <property type="entry name" value="Aminoacid_DH-like_N_sf"/>
</dbReference>
<dbReference type="Gene3D" id="3.40.50.10860">
    <property type="entry name" value="Leucine Dehydrogenase, chain A, domain 1"/>
    <property type="match status" value="1"/>
</dbReference>